<gene>
    <name evidence="1" type="ORF">SS50377_27547</name>
</gene>
<evidence type="ECO:0000313" key="1">
    <source>
        <dbReference type="EMBL" id="KAH0571246.1"/>
    </source>
</evidence>
<dbReference type="RefSeq" id="XP_067762019.1">
    <property type="nucleotide sequence ID" value="XM_067911332.1"/>
</dbReference>
<comment type="caution">
    <text evidence="1">The sequence shown here is derived from an EMBL/GenBank/DDBJ whole genome shotgun (WGS) entry which is preliminary data.</text>
</comment>
<accession>A0A9P8LNH0</accession>
<dbReference type="Proteomes" id="UP000018208">
    <property type="component" value="Unassembled WGS sequence"/>
</dbReference>
<proteinExistence type="predicted"/>
<protein>
    <submittedName>
        <fullName evidence="1">Selenium-dependent molybdenum hydroxylase system protein, YqeB family</fullName>
    </submittedName>
</protein>
<sequence>MASNLHKYQGLQQCCLQDLNAVTKLSQHNQRIIKSICGIEFCIVELYIGVNNGGNHCSECAGILCLISDVSGSRYYILIHILFRMRVLVIGAGEVGTAVTIYLSRLQITAFCLELDHPTSLKRMKSFCQAVFVGGFEVEGVTARRVTTLEQLNKALVDNIIPVLTSSSKFLSDIQYDIVVNTAPTQFKFQGVTISTNWGIEGLTASIVIQKSGRYAGTRQKQQKMSEPELIGGYSFEREARAEIGGRWTAKRGIGEFVKIGDPIGVIESDEGGLQTESGECLNRKMDAVTHRRGQLSVCAPVSGLLLGLLETGAVVLKNQLLCEIDPLCDAAFVYTLSTRARCVAGSVICELMAWQSIRDRAI</sequence>
<dbReference type="AlphaFoldDB" id="A0A9P8LNH0"/>
<name>A0A9P8LNH0_9EUKA</name>
<dbReference type="GeneID" id="94301570"/>
<reference evidence="1 2" key="1">
    <citation type="journal article" date="2014" name="PLoS Genet.">
        <title>The Genome of Spironucleus salmonicida Highlights a Fish Pathogen Adapted to Fluctuating Environments.</title>
        <authorList>
            <person name="Xu F."/>
            <person name="Jerlstrom-Hultqvist J."/>
            <person name="Einarsson E."/>
            <person name="Astvaldsson A."/>
            <person name="Svard S.G."/>
            <person name="Andersson J.O."/>
        </authorList>
    </citation>
    <scope>NUCLEOTIDE SEQUENCE [LARGE SCALE GENOMIC DNA]</scope>
    <source>
        <strain evidence="1 2">ATCC 50377</strain>
    </source>
</reference>
<organism evidence="1 2">
    <name type="scientific">Spironucleus salmonicida</name>
    <dbReference type="NCBI Taxonomy" id="348837"/>
    <lineage>
        <taxon>Eukaryota</taxon>
        <taxon>Metamonada</taxon>
        <taxon>Diplomonadida</taxon>
        <taxon>Hexamitidae</taxon>
        <taxon>Hexamitinae</taxon>
        <taxon>Spironucleus</taxon>
    </lineage>
</organism>
<keyword evidence="2" id="KW-1185">Reference proteome</keyword>
<evidence type="ECO:0000313" key="2">
    <source>
        <dbReference type="Proteomes" id="UP000018208"/>
    </source>
</evidence>
<dbReference type="EMBL" id="AUWU02000007">
    <property type="protein sequence ID" value="KAH0571246.1"/>
    <property type="molecule type" value="Genomic_DNA"/>
</dbReference>
<dbReference type="KEGG" id="ssao:94301570"/>